<organism evidence="8 9">
    <name type="scientific">Thiomicrorhabdus immobilis</name>
    <dbReference type="NCBI Taxonomy" id="2791037"/>
    <lineage>
        <taxon>Bacteria</taxon>
        <taxon>Pseudomonadati</taxon>
        <taxon>Pseudomonadota</taxon>
        <taxon>Gammaproteobacteria</taxon>
        <taxon>Thiotrichales</taxon>
        <taxon>Piscirickettsiaceae</taxon>
        <taxon>Thiomicrorhabdus</taxon>
    </lineage>
</organism>
<dbReference type="InterPro" id="IPR029056">
    <property type="entry name" value="Ribokinase-like"/>
</dbReference>
<dbReference type="Gene3D" id="3.40.50.1000">
    <property type="entry name" value="HAD superfamily/HAD-like"/>
    <property type="match status" value="1"/>
</dbReference>
<dbReference type="InterPro" id="IPR006380">
    <property type="entry name" value="SPP-like_dom"/>
</dbReference>
<keyword evidence="4" id="KW-0418">Kinase</keyword>
<feature type="domain" description="Sucrose phosphatase-like" evidence="7">
    <location>
        <begin position="3"/>
        <end position="273"/>
    </location>
</feature>
<dbReference type="SFLD" id="SFLDG01140">
    <property type="entry name" value="C2.B:_Phosphomannomutase_and_P"/>
    <property type="match status" value="1"/>
</dbReference>
<dbReference type="SUPFAM" id="SSF53613">
    <property type="entry name" value="Ribokinase-like"/>
    <property type="match status" value="1"/>
</dbReference>
<evidence type="ECO:0000313" key="9">
    <source>
        <dbReference type="Proteomes" id="UP001054820"/>
    </source>
</evidence>
<evidence type="ECO:0000256" key="1">
    <source>
        <dbReference type="ARBA" id="ARBA00010688"/>
    </source>
</evidence>
<reference evidence="8" key="1">
    <citation type="journal article" date="2022" name="Arch. Microbiol.">
        <title>Thiomicrorhabdus immobilis sp. nov., a mesophilic sulfur-oxidizing bacterium isolated from sediment of a brackish lake in northern Japan.</title>
        <authorList>
            <person name="Kojima H."/>
            <person name="Mochizuki J."/>
            <person name="Kanda M."/>
            <person name="Watanabe T."/>
            <person name="Fukui M."/>
        </authorList>
    </citation>
    <scope>NUCLEOTIDE SEQUENCE</scope>
    <source>
        <strain evidence="8">Am19</strain>
    </source>
</reference>
<dbReference type="Gene3D" id="3.40.1190.20">
    <property type="match status" value="1"/>
</dbReference>
<name>A0ABN6CZ49_9GAMM</name>
<feature type="domain" description="Carbohydrate kinase PfkB" evidence="6">
    <location>
        <begin position="301"/>
        <end position="568"/>
    </location>
</feature>
<evidence type="ECO:0000313" key="8">
    <source>
        <dbReference type="EMBL" id="BCN94390.1"/>
    </source>
</evidence>
<sequence length="584" mass="65779">MVKLLLCTDMDRTVIPNGMQTEAVDARKTFTHFCDLPTVNLVYVTGRHLALMQQAVREYQLPQADYAITDVGTRIYHYQNHQWHPITAWEKEIDQDWQNSDLKVEPKQIYDLLSSIPGLSLQEFEKQNSHKISFYIDLKKLDEQACLTQVKKQLAPLNIQTNLIWSIDETSHTGLLDILPPKANKLHAIEFLQHYLGYAAQKVVFAGDSGNDLEVLISPIQSVLVANATAELKQQALELVKQRGTEQQFYQAINTSHNNGNYSSGVLQGVMHYLPEFTQLIHNVSQSAETQITLFGEVLFDCFSQQGQEMQVLGGAPFNICWHLQALGDNPIFISRVGDDVLGKKIIQQAIDWGISTDNIQVDEQHPTGQVQVTFIEDEPHYDIKINSAYDFINQAETSLPNPKGILYHGSLALRTDAAKKQFQKLVDSGDWDIFLDVNLRAPWWDKHSLIQWIKQAKWVKLNIDELRELGFVQSNLETAIKAFQMEFGNEQVIVTQGAQGVTVLTADGFFKETPDKINQFIDTVGAGDAFTAVYMHGLIKNWSTQQTLATAQSLASKIIGIRGATPNNKSFYQSLLADSIQTS</sequence>
<dbReference type="InterPro" id="IPR023214">
    <property type="entry name" value="HAD_sf"/>
</dbReference>
<dbReference type="PANTHER" id="PTHR43085">
    <property type="entry name" value="HEXOKINASE FAMILY MEMBER"/>
    <property type="match status" value="1"/>
</dbReference>
<dbReference type="InterPro" id="IPR011611">
    <property type="entry name" value="PfkB_dom"/>
</dbReference>
<dbReference type="Gene3D" id="3.90.1070.10">
    <property type="match status" value="1"/>
</dbReference>
<dbReference type="SFLD" id="SFLDG01141">
    <property type="entry name" value="C2.B.1:_Sucrose_Phosphatase_Li"/>
    <property type="match status" value="1"/>
</dbReference>
<dbReference type="Proteomes" id="UP001054820">
    <property type="component" value="Chromosome"/>
</dbReference>
<evidence type="ECO:0000256" key="2">
    <source>
        <dbReference type="ARBA" id="ARBA00022679"/>
    </source>
</evidence>
<evidence type="ECO:0000259" key="7">
    <source>
        <dbReference type="Pfam" id="PF05116"/>
    </source>
</evidence>
<dbReference type="SFLD" id="SFLDS00003">
    <property type="entry name" value="Haloacid_Dehalogenase"/>
    <property type="match status" value="1"/>
</dbReference>
<dbReference type="Pfam" id="PF00294">
    <property type="entry name" value="PfkB"/>
    <property type="match status" value="1"/>
</dbReference>
<comment type="similarity">
    <text evidence="1">Belongs to the carbohydrate kinase PfkB family.</text>
</comment>
<evidence type="ECO:0000256" key="5">
    <source>
        <dbReference type="ARBA" id="ARBA00022840"/>
    </source>
</evidence>
<dbReference type="Pfam" id="PF05116">
    <property type="entry name" value="S6PP"/>
    <property type="match status" value="1"/>
</dbReference>
<accession>A0ABN6CZ49</accession>
<keyword evidence="3" id="KW-0547">Nucleotide-binding</keyword>
<evidence type="ECO:0000256" key="3">
    <source>
        <dbReference type="ARBA" id="ARBA00022741"/>
    </source>
</evidence>
<keyword evidence="2" id="KW-0808">Transferase</keyword>
<keyword evidence="9" id="KW-1185">Reference proteome</keyword>
<dbReference type="InterPro" id="IPR036412">
    <property type="entry name" value="HAD-like_sf"/>
</dbReference>
<evidence type="ECO:0000259" key="6">
    <source>
        <dbReference type="Pfam" id="PF00294"/>
    </source>
</evidence>
<dbReference type="InterPro" id="IPR006379">
    <property type="entry name" value="HAD-SF_hydro_IIB"/>
</dbReference>
<proteinExistence type="inferred from homology"/>
<gene>
    <name evidence="8" type="ORF">THMIRHAM_21750</name>
</gene>
<dbReference type="InterPro" id="IPR050306">
    <property type="entry name" value="PfkB_Carbo_kinase"/>
</dbReference>
<dbReference type="SUPFAM" id="SSF56784">
    <property type="entry name" value="HAD-like"/>
    <property type="match status" value="1"/>
</dbReference>
<dbReference type="EMBL" id="AP024202">
    <property type="protein sequence ID" value="BCN94390.1"/>
    <property type="molecule type" value="Genomic_DNA"/>
</dbReference>
<evidence type="ECO:0000256" key="4">
    <source>
        <dbReference type="ARBA" id="ARBA00022777"/>
    </source>
</evidence>
<dbReference type="NCBIfam" id="TIGR01484">
    <property type="entry name" value="HAD-SF-IIB"/>
    <property type="match status" value="1"/>
</dbReference>
<keyword evidence="5" id="KW-0067">ATP-binding</keyword>
<protein>
    <submittedName>
        <fullName evidence="8">Uncharacterized protein</fullName>
    </submittedName>
</protein>
<dbReference type="PANTHER" id="PTHR43085:SF1">
    <property type="entry name" value="PSEUDOURIDINE KINASE-RELATED"/>
    <property type="match status" value="1"/>
</dbReference>